<gene>
    <name evidence="2" type="ORF">NCGR_LOCUS47116</name>
</gene>
<evidence type="ECO:0000313" key="2">
    <source>
        <dbReference type="EMBL" id="CAD6263811.1"/>
    </source>
</evidence>
<keyword evidence="3" id="KW-1185">Reference proteome</keyword>
<dbReference type="PANTHER" id="PTHR33065">
    <property type="entry name" value="OS07G0486400 PROTEIN"/>
    <property type="match status" value="1"/>
</dbReference>
<comment type="caution">
    <text evidence="2">The sequence shown here is derived from an EMBL/GenBank/DDBJ whole genome shotgun (WGS) entry which is preliminary data.</text>
</comment>
<evidence type="ECO:0000259" key="1">
    <source>
        <dbReference type="Pfam" id="PF20241"/>
    </source>
</evidence>
<accession>A0A811R2T1</accession>
<dbReference type="OrthoDB" id="642104at2759"/>
<name>A0A811R2T1_9POAL</name>
<dbReference type="InterPro" id="IPR046533">
    <property type="entry name" value="DUF6598"/>
</dbReference>
<dbReference type="PANTHER" id="PTHR33065:SF19">
    <property type="entry name" value="OS11G0130700 PROTEIN"/>
    <property type="match status" value="1"/>
</dbReference>
<sequence>MQHLSRSTLGFIGSAQTLWWFPALAQRDSAAASTILNQHLEHVFRLPLCGPWSIFGVKSENLSKRCYTTLKVKPSYYMEELQIAIKDATQRNMVGTGTEDATESPPIGATIKDVIKGSKTAIDGICPATIHPNSSHRDGTIYKKRLYWKSDYNIDITDRDETRVEPMRFAATTNCLPDPDNCYYHVPCQMMQIFSLKLAKASINSGLIQLYGYIAARDDVDSKLNYVFNRSRDDHIIVQQGSLIEMTGPKRGVALNCDVLFEFDMRIKNGEQEENDLQLIDGVTEFYEISMPCKPFTIRINGDAGAVDMSLTNVYGVEATVEIFISEVENGFDLSICCVVSVLEEHKEFQLFGAPIGESCGLRRFVIAVEMDTMMHLKFKVHQHGSNVEHCCSFEAKLHGCASHDIKLEVASLSVKVTWSALIE</sequence>
<dbReference type="AlphaFoldDB" id="A0A811R2T1"/>
<protein>
    <recommendedName>
        <fullName evidence="1">DUF6598 domain-containing protein</fullName>
    </recommendedName>
</protein>
<proteinExistence type="predicted"/>
<dbReference type="Proteomes" id="UP000604825">
    <property type="component" value="Unassembled WGS sequence"/>
</dbReference>
<evidence type="ECO:0000313" key="3">
    <source>
        <dbReference type="Proteomes" id="UP000604825"/>
    </source>
</evidence>
<feature type="domain" description="DUF6598" evidence="1">
    <location>
        <begin position="190"/>
        <end position="417"/>
    </location>
</feature>
<dbReference type="EMBL" id="CAJGYO010000012">
    <property type="protein sequence ID" value="CAD6263811.1"/>
    <property type="molecule type" value="Genomic_DNA"/>
</dbReference>
<reference evidence="2" key="1">
    <citation type="submission" date="2020-10" db="EMBL/GenBank/DDBJ databases">
        <authorList>
            <person name="Han B."/>
            <person name="Lu T."/>
            <person name="Zhao Q."/>
            <person name="Huang X."/>
            <person name="Zhao Y."/>
        </authorList>
    </citation>
    <scope>NUCLEOTIDE SEQUENCE</scope>
</reference>
<organism evidence="2 3">
    <name type="scientific">Miscanthus lutarioriparius</name>
    <dbReference type="NCBI Taxonomy" id="422564"/>
    <lineage>
        <taxon>Eukaryota</taxon>
        <taxon>Viridiplantae</taxon>
        <taxon>Streptophyta</taxon>
        <taxon>Embryophyta</taxon>
        <taxon>Tracheophyta</taxon>
        <taxon>Spermatophyta</taxon>
        <taxon>Magnoliopsida</taxon>
        <taxon>Liliopsida</taxon>
        <taxon>Poales</taxon>
        <taxon>Poaceae</taxon>
        <taxon>PACMAD clade</taxon>
        <taxon>Panicoideae</taxon>
        <taxon>Andropogonodae</taxon>
        <taxon>Andropogoneae</taxon>
        <taxon>Saccharinae</taxon>
        <taxon>Miscanthus</taxon>
    </lineage>
</organism>
<dbReference type="Pfam" id="PF20241">
    <property type="entry name" value="DUF6598"/>
    <property type="match status" value="1"/>
</dbReference>